<dbReference type="InterPro" id="IPR035919">
    <property type="entry name" value="EAL_sf"/>
</dbReference>
<proteinExistence type="predicted"/>
<evidence type="ECO:0000259" key="1">
    <source>
        <dbReference type="PROSITE" id="PS50883"/>
    </source>
</evidence>
<dbReference type="SMART" id="SM00052">
    <property type="entry name" value="EAL"/>
    <property type="match status" value="1"/>
</dbReference>
<dbReference type="Gene3D" id="3.20.20.450">
    <property type="entry name" value="EAL domain"/>
    <property type="match status" value="1"/>
</dbReference>
<dbReference type="RefSeq" id="WP_178695065.1">
    <property type="nucleotide sequence ID" value="NZ_JAKVPQ010000002.1"/>
</dbReference>
<comment type="caution">
    <text evidence="2">The sequence shown here is derived from an EMBL/GenBank/DDBJ whole genome shotgun (WGS) entry which is preliminary data.</text>
</comment>
<sequence length="395" mass="46433">MQAEQFYYQIDVSKYTMVSLHIKNFTPLVWDQYYQIRKHIQSLIQSTLLSNEMLFEKEDDFLIFLLHRNYIQWIHDLDDEIQKAYAFHFACGINIIDIKDDFQTSLQKANFALSNGHDHHKYTTTYEFYTKDLYEQRKKKEHLSHDLSYAFHQNCFQIFLQPKVDTYRKQIVGAEALLRLFYHHKEIPLSSFISLVNENTFIRTLDLFVVKKVCEYLVQAAQKQLPLLPISINISPASFSDGKYYLKALHSIIQSYDIDPHLINFELHEDILLTTTPAHLSFMNDLIQSGHKLSLDDFGSGYSSLSVLSDLPISTIKLDQSFFKTTFTPRKKSLLDHIIQFLHANHFEIIAEGVEQEAMYQYCLNHHIPIIQGYYFYPALSVKEFNNLLENQKNA</sequence>
<name>A0ABS9R487_9FIRM</name>
<keyword evidence="3" id="KW-1185">Reference proteome</keyword>
<feature type="domain" description="EAL" evidence="1">
    <location>
        <begin position="140"/>
        <end position="393"/>
    </location>
</feature>
<dbReference type="InterPro" id="IPR001633">
    <property type="entry name" value="EAL_dom"/>
</dbReference>
<reference evidence="2 3" key="1">
    <citation type="submission" date="2022-02" db="EMBL/GenBank/DDBJ databases">
        <title>Genome of Erysipelotrichaceae sp. nov. NSJ-176 isolated from human feces.</title>
        <authorList>
            <person name="Abdugheni R."/>
        </authorList>
    </citation>
    <scope>NUCLEOTIDE SEQUENCE [LARGE SCALE GENOMIC DNA]</scope>
    <source>
        <strain evidence="2 3">NSJ-176</strain>
    </source>
</reference>
<organism evidence="2 3">
    <name type="scientific">Amedibacillus hominis</name>
    <dbReference type="NCBI Taxonomy" id="2897776"/>
    <lineage>
        <taxon>Bacteria</taxon>
        <taxon>Bacillati</taxon>
        <taxon>Bacillota</taxon>
        <taxon>Erysipelotrichia</taxon>
        <taxon>Erysipelotrichales</taxon>
        <taxon>Erysipelotrichaceae</taxon>
        <taxon>Amedibacillus</taxon>
    </lineage>
</organism>
<dbReference type="PANTHER" id="PTHR33121">
    <property type="entry name" value="CYCLIC DI-GMP PHOSPHODIESTERASE PDEF"/>
    <property type="match status" value="1"/>
</dbReference>
<dbReference type="SUPFAM" id="SSF141868">
    <property type="entry name" value="EAL domain-like"/>
    <property type="match status" value="1"/>
</dbReference>
<dbReference type="PROSITE" id="PS50883">
    <property type="entry name" value="EAL"/>
    <property type="match status" value="1"/>
</dbReference>
<dbReference type="CDD" id="cd01948">
    <property type="entry name" value="EAL"/>
    <property type="match status" value="1"/>
</dbReference>
<protein>
    <submittedName>
        <fullName evidence="2">EAL domain-containing protein</fullName>
    </submittedName>
</protein>
<dbReference type="Proteomes" id="UP001202402">
    <property type="component" value="Unassembled WGS sequence"/>
</dbReference>
<gene>
    <name evidence="2" type="ORF">LQE99_04790</name>
</gene>
<dbReference type="Pfam" id="PF00563">
    <property type="entry name" value="EAL"/>
    <property type="match status" value="1"/>
</dbReference>
<evidence type="ECO:0000313" key="2">
    <source>
        <dbReference type="EMBL" id="MCH4284452.1"/>
    </source>
</evidence>
<evidence type="ECO:0000313" key="3">
    <source>
        <dbReference type="Proteomes" id="UP001202402"/>
    </source>
</evidence>
<accession>A0ABS9R487</accession>
<dbReference type="EMBL" id="JAKVPQ010000002">
    <property type="protein sequence ID" value="MCH4284452.1"/>
    <property type="molecule type" value="Genomic_DNA"/>
</dbReference>
<dbReference type="PANTHER" id="PTHR33121:SF71">
    <property type="entry name" value="OXYGEN SENSOR PROTEIN DOSP"/>
    <property type="match status" value="1"/>
</dbReference>
<dbReference type="InterPro" id="IPR050706">
    <property type="entry name" value="Cyclic-di-GMP_PDE-like"/>
</dbReference>